<feature type="transmembrane region" description="Helical" evidence="2">
    <location>
        <begin position="45"/>
        <end position="65"/>
    </location>
</feature>
<dbReference type="Proteomes" id="UP000527324">
    <property type="component" value="Unassembled WGS sequence"/>
</dbReference>
<feature type="transmembrane region" description="Helical" evidence="2">
    <location>
        <begin position="77"/>
        <end position="99"/>
    </location>
</feature>
<keyword evidence="2" id="KW-1133">Transmembrane helix</keyword>
<protein>
    <submittedName>
        <fullName evidence="3">Uncharacterized protein</fullName>
    </submittedName>
</protein>
<keyword evidence="2" id="KW-0472">Membrane</keyword>
<evidence type="ECO:0000313" key="4">
    <source>
        <dbReference type="Proteomes" id="UP000527324"/>
    </source>
</evidence>
<feature type="region of interest" description="Disordered" evidence="1">
    <location>
        <begin position="127"/>
        <end position="161"/>
    </location>
</feature>
<accession>A0A7W9FAW5</accession>
<dbReference type="AlphaFoldDB" id="A0A7W9FAW5"/>
<sequence>MLAPLCLLIVLGLTLFDQGPVGTVLRLWLVERPASILSRLTRGQILGVILVIGLGAAAVALFEAEGVRLFAMAAPDLIAWVLMFDVTVLFDLAVLALSLRAVAGWRGLVRAGKALRAQTRLAVQRLRSRTRARRVRRPRPPRPRSPDDAPQGAWTFGLSPA</sequence>
<comment type="caution">
    <text evidence="3">The sequence shown here is derived from an EMBL/GenBank/DDBJ whole genome shotgun (WGS) entry which is preliminary data.</text>
</comment>
<evidence type="ECO:0000313" key="3">
    <source>
        <dbReference type="EMBL" id="MBB5740833.1"/>
    </source>
</evidence>
<dbReference type="RefSeq" id="WP_183217490.1">
    <property type="nucleotide sequence ID" value="NZ_CAJFZW010000020.1"/>
</dbReference>
<reference evidence="3 4" key="1">
    <citation type="submission" date="2020-08" db="EMBL/GenBank/DDBJ databases">
        <title>Genomic Encyclopedia of Type Strains, Phase IV (KMG-IV): sequencing the most valuable type-strain genomes for metagenomic binning, comparative biology and taxonomic classification.</title>
        <authorList>
            <person name="Goeker M."/>
        </authorList>
    </citation>
    <scope>NUCLEOTIDE SEQUENCE [LARGE SCALE GENOMIC DNA]</scope>
    <source>
        <strain evidence="3 4">DSM 4731</strain>
    </source>
</reference>
<dbReference type="EMBL" id="JACHOQ010000007">
    <property type="protein sequence ID" value="MBB5740833.1"/>
    <property type="molecule type" value="Genomic_DNA"/>
</dbReference>
<keyword evidence="2" id="KW-0812">Transmembrane</keyword>
<evidence type="ECO:0000256" key="1">
    <source>
        <dbReference type="SAM" id="MobiDB-lite"/>
    </source>
</evidence>
<keyword evidence="4" id="KW-1185">Reference proteome</keyword>
<name>A0A7W9FAW5_9CAUL</name>
<proteinExistence type="predicted"/>
<organism evidence="3 4">
    <name type="scientific">Brevundimonas aurantiaca</name>
    <dbReference type="NCBI Taxonomy" id="74316"/>
    <lineage>
        <taxon>Bacteria</taxon>
        <taxon>Pseudomonadati</taxon>
        <taxon>Pseudomonadota</taxon>
        <taxon>Alphaproteobacteria</taxon>
        <taxon>Caulobacterales</taxon>
        <taxon>Caulobacteraceae</taxon>
        <taxon>Brevundimonas</taxon>
    </lineage>
</organism>
<evidence type="ECO:0000256" key="2">
    <source>
        <dbReference type="SAM" id="Phobius"/>
    </source>
</evidence>
<gene>
    <name evidence="3" type="ORF">GGQ93_002565</name>
</gene>
<feature type="compositionally biased region" description="Basic residues" evidence="1">
    <location>
        <begin position="127"/>
        <end position="142"/>
    </location>
</feature>